<name>A0A0A1SYB0_9HYPO</name>
<evidence type="ECO:0000259" key="4">
    <source>
        <dbReference type="PROSITE" id="PS50011"/>
    </source>
</evidence>
<keyword evidence="2" id="KW-0547">Nucleotide-binding</keyword>
<dbReference type="PROSITE" id="PS50011">
    <property type="entry name" value="PROTEIN_KINASE_DOM"/>
    <property type="match status" value="1"/>
</dbReference>
<evidence type="ECO:0000256" key="1">
    <source>
        <dbReference type="ARBA" id="ARBA00022527"/>
    </source>
</evidence>
<dbReference type="Proteomes" id="UP000039046">
    <property type="component" value="Unassembled WGS sequence"/>
</dbReference>
<dbReference type="SUPFAM" id="SSF56112">
    <property type="entry name" value="Protein kinase-like (PK-like)"/>
    <property type="match status" value="1"/>
</dbReference>
<dbReference type="GO" id="GO:0004674">
    <property type="term" value="F:protein serine/threonine kinase activity"/>
    <property type="evidence" value="ECO:0007669"/>
    <property type="project" value="UniProtKB-KW"/>
</dbReference>
<evidence type="ECO:0000313" key="6">
    <source>
        <dbReference type="Proteomes" id="UP000039046"/>
    </source>
</evidence>
<dbReference type="InterPro" id="IPR011009">
    <property type="entry name" value="Kinase-like_dom_sf"/>
</dbReference>
<dbReference type="Gene3D" id="1.10.510.10">
    <property type="entry name" value="Transferase(Phosphotransferase) domain 1"/>
    <property type="match status" value="2"/>
</dbReference>
<keyword evidence="1" id="KW-0723">Serine/threonine-protein kinase</keyword>
<reference evidence="5 6" key="1">
    <citation type="journal article" date="2015" name="Genome Announc.">
        <title>Draft Genome Sequence and Gene Annotation of the Entomopathogenic Fungus Verticillium hemipterigenum.</title>
        <authorList>
            <person name="Horn F."/>
            <person name="Habel A."/>
            <person name="Scharf D.H."/>
            <person name="Dworschak J."/>
            <person name="Brakhage A.A."/>
            <person name="Guthke R."/>
            <person name="Hertweck C."/>
            <person name="Linde J."/>
        </authorList>
    </citation>
    <scope>NUCLEOTIDE SEQUENCE [LARGE SCALE GENOMIC DNA]</scope>
</reference>
<feature type="domain" description="Protein kinase" evidence="4">
    <location>
        <begin position="1"/>
        <end position="206"/>
    </location>
</feature>
<keyword evidence="1" id="KW-0418">Kinase</keyword>
<dbReference type="InterPro" id="IPR000719">
    <property type="entry name" value="Prot_kinase_dom"/>
</dbReference>
<keyword evidence="1" id="KW-0808">Transferase</keyword>
<protein>
    <recommendedName>
        <fullName evidence="4">Protein kinase domain-containing protein</fullName>
    </recommendedName>
</protein>
<evidence type="ECO:0000256" key="3">
    <source>
        <dbReference type="ARBA" id="ARBA00022840"/>
    </source>
</evidence>
<gene>
    <name evidence="5" type="ORF">VHEMI05541</name>
</gene>
<dbReference type="Pfam" id="PF00069">
    <property type="entry name" value="Pkinase"/>
    <property type="match status" value="1"/>
</dbReference>
<evidence type="ECO:0000256" key="2">
    <source>
        <dbReference type="ARBA" id="ARBA00022741"/>
    </source>
</evidence>
<dbReference type="HOGENOM" id="CLU_000288_81_11_1"/>
<organism evidence="5 6">
    <name type="scientific">[Torrubiella] hemipterigena</name>
    <dbReference type="NCBI Taxonomy" id="1531966"/>
    <lineage>
        <taxon>Eukaryota</taxon>
        <taxon>Fungi</taxon>
        <taxon>Dikarya</taxon>
        <taxon>Ascomycota</taxon>
        <taxon>Pezizomycotina</taxon>
        <taxon>Sordariomycetes</taxon>
        <taxon>Hypocreomycetidae</taxon>
        <taxon>Hypocreales</taxon>
        <taxon>Clavicipitaceae</taxon>
        <taxon>Clavicipitaceae incertae sedis</taxon>
        <taxon>'Torrubiella' clade</taxon>
    </lineage>
</organism>
<sequence>MRLRDMDTVFMKGRGFDEGFPKAAIRELLQAVDFLHTEAQTVHTDIHPVGPLLLSHFGDARLGPGPHAGDIMPIVYRAPETLLYIQWSYAVDTWSVGLTVSDRLAAKVIQLDVGMGSITGQDSVYGTSPGPPPQELLNRHRARALEYWDEAGNWGDFVPIPPEKTLEAAETKLQHKAEFLGFMRRALTWDPAKRPTAKQLLQDPWLAE</sequence>
<dbReference type="GO" id="GO:0005524">
    <property type="term" value="F:ATP binding"/>
    <property type="evidence" value="ECO:0007669"/>
    <property type="project" value="UniProtKB-KW"/>
</dbReference>
<dbReference type="OrthoDB" id="5979581at2759"/>
<dbReference type="SMART" id="SM00220">
    <property type="entry name" value="S_TKc"/>
    <property type="match status" value="1"/>
</dbReference>
<dbReference type="EMBL" id="CDHN01000003">
    <property type="protein sequence ID" value="CEJ89716.1"/>
    <property type="molecule type" value="Genomic_DNA"/>
</dbReference>
<evidence type="ECO:0000313" key="5">
    <source>
        <dbReference type="EMBL" id="CEJ89716.1"/>
    </source>
</evidence>
<dbReference type="InterPro" id="IPR050117">
    <property type="entry name" value="MAPK"/>
</dbReference>
<proteinExistence type="predicted"/>
<keyword evidence="3" id="KW-0067">ATP-binding</keyword>
<keyword evidence="6" id="KW-1185">Reference proteome</keyword>
<dbReference type="AlphaFoldDB" id="A0A0A1SYB0"/>
<accession>A0A0A1SYB0</accession>
<dbReference type="STRING" id="1531966.A0A0A1SYB0"/>
<dbReference type="PANTHER" id="PTHR24055">
    <property type="entry name" value="MITOGEN-ACTIVATED PROTEIN KINASE"/>
    <property type="match status" value="1"/>
</dbReference>